<dbReference type="GO" id="GO:0003677">
    <property type="term" value="F:DNA binding"/>
    <property type="evidence" value="ECO:0007669"/>
    <property type="project" value="TreeGrafter"/>
</dbReference>
<sequence>MTSQNAPFAAQLLTHNQNLLNQRFAVPRLPATTQLKLSWVRQLLLHHLQQSPPCNLNSNQRLQLEDDDINDVAAMGGVNLVEESQKILASNSELVGTQIRSCKDESFLFSTGLQRLVHEVAQKHGLTNIAPEVVNLISHASQVRLKGFIEKLSIIAEHRLENPKNDKGMKSKREILLRAAKSRSKLEDPEQLKLKQKAKEMQRAEQEELRQRDANTTALLAIGPRKKAKLENNPTDSTQVLGSFSGNNSNPSKFQVRPRVKRVNIRDLQYLLEQERETIRRPLLYKSYLK</sequence>
<dbReference type="FunFam" id="1.10.20.10:FF:000015">
    <property type="entry name" value="Transcription initiation factor TFIID subunit 4B"/>
    <property type="match status" value="1"/>
</dbReference>
<evidence type="ECO:0000259" key="7">
    <source>
        <dbReference type="Pfam" id="PF05236"/>
    </source>
</evidence>
<dbReference type="GO" id="GO:0005669">
    <property type="term" value="C:transcription factor TFIID complex"/>
    <property type="evidence" value="ECO:0007669"/>
    <property type="project" value="InterPro"/>
</dbReference>
<dbReference type="Gene3D" id="1.10.20.10">
    <property type="entry name" value="Histone, subunit A"/>
    <property type="match status" value="1"/>
</dbReference>
<feature type="region of interest" description="Disordered" evidence="6">
    <location>
        <begin position="229"/>
        <end position="257"/>
    </location>
</feature>
<keyword evidence="3" id="KW-0805">Transcription regulation</keyword>
<comment type="similarity">
    <text evidence="2">Belongs to the TAF4 family.</text>
</comment>
<dbReference type="Pfam" id="PF05236">
    <property type="entry name" value="TAF4"/>
    <property type="match status" value="1"/>
</dbReference>
<accession>A0AAV4XG18</accession>
<comment type="caution">
    <text evidence="8">The sequence shown here is derived from an EMBL/GenBank/DDBJ whole genome shotgun (WGS) entry which is preliminary data.</text>
</comment>
<organism evidence="8 9">
    <name type="scientific">Caerostris extrusa</name>
    <name type="common">Bark spider</name>
    <name type="synonym">Caerostris bankana</name>
    <dbReference type="NCBI Taxonomy" id="172846"/>
    <lineage>
        <taxon>Eukaryota</taxon>
        <taxon>Metazoa</taxon>
        <taxon>Ecdysozoa</taxon>
        <taxon>Arthropoda</taxon>
        <taxon>Chelicerata</taxon>
        <taxon>Arachnida</taxon>
        <taxon>Araneae</taxon>
        <taxon>Araneomorphae</taxon>
        <taxon>Entelegynae</taxon>
        <taxon>Araneoidea</taxon>
        <taxon>Araneidae</taxon>
        <taxon>Caerostris</taxon>
    </lineage>
</organism>
<comment type="subcellular location">
    <subcellularLocation>
        <location evidence="1">Nucleus</location>
    </subcellularLocation>
</comment>
<dbReference type="PANTHER" id="PTHR15138">
    <property type="entry name" value="TRANSCRIPTION INITIATION FACTOR TFIID SUBUNIT 4"/>
    <property type="match status" value="1"/>
</dbReference>
<dbReference type="GO" id="GO:0006367">
    <property type="term" value="P:transcription initiation at RNA polymerase II promoter"/>
    <property type="evidence" value="ECO:0007669"/>
    <property type="project" value="TreeGrafter"/>
</dbReference>
<evidence type="ECO:0000256" key="3">
    <source>
        <dbReference type="ARBA" id="ARBA00023015"/>
    </source>
</evidence>
<dbReference type="InterPro" id="IPR045144">
    <property type="entry name" value="TAF4"/>
</dbReference>
<feature type="domain" description="Transcription initiation factor TFIID component TAF4 C-terminal" evidence="7">
    <location>
        <begin position="69"/>
        <end position="172"/>
    </location>
</feature>
<dbReference type="GO" id="GO:0016251">
    <property type="term" value="F:RNA polymerase II general transcription initiation factor activity"/>
    <property type="evidence" value="ECO:0007669"/>
    <property type="project" value="TreeGrafter"/>
</dbReference>
<evidence type="ECO:0000256" key="6">
    <source>
        <dbReference type="SAM" id="MobiDB-lite"/>
    </source>
</evidence>
<keyword evidence="5" id="KW-0539">Nucleus</keyword>
<dbReference type="EMBL" id="BPLR01000281">
    <property type="protein sequence ID" value="GIY93564.1"/>
    <property type="molecule type" value="Genomic_DNA"/>
</dbReference>
<keyword evidence="9" id="KW-1185">Reference proteome</keyword>
<proteinExistence type="inferred from homology"/>
<evidence type="ECO:0000256" key="1">
    <source>
        <dbReference type="ARBA" id="ARBA00004123"/>
    </source>
</evidence>
<name>A0AAV4XG18_CAEEX</name>
<gene>
    <name evidence="8" type="primary">Taf4</name>
    <name evidence="8" type="ORF">CEXT_338671</name>
</gene>
<evidence type="ECO:0000256" key="4">
    <source>
        <dbReference type="ARBA" id="ARBA00023163"/>
    </source>
</evidence>
<protein>
    <submittedName>
        <fullName evidence="8">Transcription initiation factor TFIID subunit 4</fullName>
    </submittedName>
</protein>
<evidence type="ECO:0000256" key="5">
    <source>
        <dbReference type="ARBA" id="ARBA00023242"/>
    </source>
</evidence>
<evidence type="ECO:0000256" key="2">
    <source>
        <dbReference type="ARBA" id="ARBA00006178"/>
    </source>
</evidence>
<dbReference type="CDD" id="cd08045">
    <property type="entry name" value="HFD_TAF4"/>
    <property type="match status" value="1"/>
</dbReference>
<dbReference type="PANTHER" id="PTHR15138:SF14">
    <property type="entry name" value="TRANSCRIPTION INITIATION FACTOR TFIID SUBUNIT 4"/>
    <property type="match status" value="1"/>
</dbReference>
<evidence type="ECO:0000313" key="8">
    <source>
        <dbReference type="EMBL" id="GIY93564.1"/>
    </source>
</evidence>
<dbReference type="InterPro" id="IPR009072">
    <property type="entry name" value="Histone-fold"/>
</dbReference>
<evidence type="ECO:0000313" key="9">
    <source>
        <dbReference type="Proteomes" id="UP001054945"/>
    </source>
</evidence>
<dbReference type="InterPro" id="IPR007900">
    <property type="entry name" value="TAF4_C"/>
</dbReference>
<dbReference type="SUPFAM" id="SSF47113">
    <property type="entry name" value="Histone-fold"/>
    <property type="match status" value="1"/>
</dbReference>
<feature type="compositionally biased region" description="Polar residues" evidence="6">
    <location>
        <begin position="232"/>
        <end position="253"/>
    </location>
</feature>
<dbReference type="GO" id="GO:0046982">
    <property type="term" value="F:protein heterodimerization activity"/>
    <property type="evidence" value="ECO:0007669"/>
    <property type="project" value="InterPro"/>
</dbReference>
<keyword evidence="4" id="KW-0804">Transcription</keyword>
<dbReference type="Proteomes" id="UP001054945">
    <property type="component" value="Unassembled WGS sequence"/>
</dbReference>
<reference evidence="8 9" key="1">
    <citation type="submission" date="2021-06" db="EMBL/GenBank/DDBJ databases">
        <title>Caerostris extrusa draft genome.</title>
        <authorList>
            <person name="Kono N."/>
            <person name="Arakawa K."/>
        </authorList>
    </citation>
    <scope>NUCLEOTIDE SEQUENCE [LARGE SCALE GENOMIC DNA]</scope>
</reference>
<dbReference type="AlphaFoldDB" id="A0AAV4XG18"/>